<dbReference type="Gene3D" id="3.40.30.10">
    <property type="entry name" value="Glutaredoxin"/>
    <property type="match status" value="1"/>
</dbReference>
<dbReference type="InterPro" id="IPR002109">
    <property type="entry name" value="Glutaredoxin"/>
</dbReference>
<feature type="domain" description="Glutaredoxin" evidence="1">
    <location>
        <begin position="9"/>
        <end position="51"/>
    </location>
</feature>
<protein>
    <recommendedName>
        <fullName evidence="1">Glutaredoxin domain-containing protein</fullName>
    </recommendedName>
</protein>
<evidence type="ECO:0000259" key="1">
    <source>
        <dbReference type="Pfam" id="PF00462"/>
    </source>
</evidence>
<evidence type="ECO:0000313" key="3">
    <source>
        <dbReference type="Proteomes" id="UP000215559"/>
    </source>
</evidence>
<dbReference type="Pfam" id="PF00462">
    <property type="entry name" value="Glutaredoxin"/>
    <property type="match status" value="1"/>
</dbReference>
<dbReference type="Proteomes" id="UP000215559">
    <property type="component" value="Unassembled WGS sequence"/>
</dbReference>
<dbReference type="InterPro" id="IPR036249">
    <property type="entry name" value="Thioredoxin-like_sf"/>
</dbReference>
<comment type="caution">
    <text evidence="2">The sequence shown here is derived from an EMBL/GenBank/DDBJ whole genome shotgun (WGS) entry which is preliminary data.</text>
</comment>
<accession>A0A235BTT5</accession>
<dbReference type="EMBL" id="NOZP01000131">
    <property type="protein sequence ID" value="OYD14965.1"/>
    <property type="molecule type" value="Genomic_DNA"/>
</dbReference>
<gene>
    <name evidence="2" type="ORF">CH330_06985</name>
</gene>
<organism evidence="2 3">
    <name type="scientific">candidate division WOR-3 bacterium JGI_Cruoil_03_51_56</name>
    <dbReference type="NCBI Taxonomy" id="1973747"/>
    <lineage>
        <taxon>Bacteria</taxon>
        <taxon>Bacteria division WOR-3</taxon>
    </lineage>
</organism>
<evidence type="ECO:0000313" key="2">
    <source>
        <dbReference type="EMBL" id="OYD14965.1"/>
    </source>
</evidence>
<proteinExistence type="predicted"/>
<sequence>MKPALTFRVFAKENCPVCRKAQGVLARLGVNMVVRYVEGSKATSDNIADFAWFDWTDKAPLIVVTEGDRVLKRWDGTNVAGRWMPEVKEWLAKISADSVLL</sequence>
<reference evidence="2 3" key="1">
    <citation type="submission" date="2017-07" db="EMBL/GenBank/DDBJ databases">
        <title>Recovery of genomes from metagenomes via a dereplication, aggregation, and scoring strategy.</title>
        <authorList>
            <person name="Sieber C.M."/>
            <person name="Probst A.J."/>
            <person name="Sharrar A."/>
            <person name="Thomas B.C."/>
            <person name="Hess M."/>
            <person name="Tringe S.G."/>
            <person name="Banfield J.F."/>
        </authorList>
    </citation>
    <scope>NUCLEOTIDE SEQUENCE [LARGE SCALE GENOMIC DNA]</scope>
    <source>
        <strain evidence="2">JGI_Cruoil_03_51_56</strain>
    </source>
</reference>
<dbReference type="AlphaFoldDB" id="A0A235BTT5"/>
<dbReference type="SUPFAM" id="SSF52833">
    <property type="entry name" value="Thioredoxin-like"/>
    <property type="match status" value="1"/>
</dbReference>
<name>A0A235BTT5_UNCW3</name>